<dbReference type="OrthoDB" id="9815497at2"/>
<name>F4LUQ3_TEPAE</name>
<dbReference type="Proteomes" id="UP000010802">
    <property type="component" value="Chromosome"/>
</dbReference>
<dbReference type="EMBL" id="HF563609">
    <property type="protein sequence ID" value="CDI40386.1"/>
    <property type="molecule type" value="Genomic_DNA"/>
</dbReference>
<dbReference type="HOGENOM" id="CLU_082089_1_0_9"/>
<dbReference type="RefSeq" id="WP_013777544.1">
    <property type="nucleotide sequence ID" value="NC_015519.1"/>
</dbReference>
<reference evidence="2" key="1">
    <citation type="journal article" date="2013" name="Genome Announc.">
        <title>First genome sequence of a syntrophic acetate-oxidizing bacterium, Tepidanaerobacter acetatoxydans strain Re1.</title>
        <authorList>
            <person name="Manzoor S."/>
            <person name="Bongcam-Rudloff E."/>
            <person name="Schnurer A."/>
            <person name="Muller B."/>
        </authorList>
    </citation>
    <scope>NUCLEOTIDE SEQUENCE [LARGE SCALE GENOMIC DNA]</scope>
    <source>
        <strain evidence="2">Re1</strain>
    </source>
</reference>
<evidence type="ECO:0000313" key="1">
    <source>
        <dbReference type="EMBL" id="CDI40386.1"/>
    </source>
</evidence>
<dbReference type="KEGG" id="tae:TepiRe1_0467"/>
<gene>
    <name evidence="1" type="ordered locus">TEPIRE1_0467</name>
</gene>
<dbReference type="AlphaFoldDB" id="F4LUQ3"/>
<dbReference type="STRING" id="1209989.TepRe1_0420"/>
<dbReference type="KEGG" id="tep:TepRe1_0420"/>
<organism evidence="1 2">
    <name type="scientific">Tepidanaerobacter acetatoxydans (strain DSM 21804 / JCM 16047 / Re1)</name>
    <dbReference type="NCBI Taxonomy" id="1209989"/>
    <lineage>
        <taxon>Bacteria</taxon>
        <taxon>Bacillati</taxon>
        <taxon>Bacillota</taxon>
        <taxon>Clostridia</taxon>
        <taxon>Thermosediminibacterales</taxon>
        <taxon>Tepidanaerobacteraceae</taxon>
        <taxon>Tepidanaerobacter</taxon>
    </lineage>
</organism>
<keyword evidence="2" id="KW-1185">Reference proteome</keyword>
<sequence length="267" mass="28676">MQDLVVLIKGAGEMASAVAHRLYRSGFQIIMTEVEKPLMVRRHVSFGNCIFEGNWQVEGVESKQVRDLKEIRDALAGRKIPVLIDEKCEISRALSPNVIVDAILAKKNTGTTIKDAQVVIGLGPGFEAGKDVHAVIETMRGHDLGRVILKGAAQKNTGTPGPIQGITDDRVLRAPRAGVVKNILDIGSLVKKGDIIGSVADRPVFAKIDGVLRGLIYDGLTVIAGQKIGDIDPRGQIDYCNTISDKGRTISGGVLEAILFLLNDVNP</sequence>
<evidence type="ECO:0000313" key="2">
    <source>
        <dbReference type="Proteomes" id="UP000010802"/>
    </source>
</evidence>
<proteinExistence type="predicted"/>
<dbReference type="eggNOG" id="COG3608">
    <property type="taxonomic scope" value="Bacteria"/>
</dbReference>
<dbReference type="InterPro" id="IPR017695">
    <property type="entry name" value="Se-dep_Mo_hydrolase_YqeB"/>
</dbReference>
<protein>
    <submittedName>
        <fullName evidence="1">Selenium-dependent molybdenum hydroxylase system protein, YqeB family</fullName>
    </submittedName>
</protein>
<accession>F4LUQ3</accession>
<dbReference type="NCBIfam" id="TIGR03309">
    <property type="entry name" value="matur_yqeB"/>
    <property type="match status" value="1"/>
</dbReference>